<reference evidence="1" key="2">
    <citation type="journal article" date="2015" name="Fish Shellfish Immunol.">
        <title>Early steps in the European eel (Anguilla anguilla)-Vibrio vulnificus interaction in the gills: Role of the RtxA13 toxin.</title>
        <authorList>
            <person name="Callol A."/>
            <person name="Pajuelo D."/>
            <person name="Ebbesson L."/>
            <person name="Teles M."/>
            <person name="MacKenzie S."/>
            <person name="Amaro C."/>
        </authorList>
    </citation>
    <scope>NUCLEOTIDE SEQUENCE</scope>
</reference>
<dbReference type="EMBL" id="GBXM01034436">
    <property type="protein sequence ID" value="JAH74141.1"/>
    <property type="molecule type" value="Transcribed_RNA"/>
</dbReference>
<accession>A0A0E9V802</accession>
<dbReference type="AlphaFoldDB" id="A0A0E9V802"/>
<sequence length="28" mass="3054">MCSDQELTQDQVTAVKSLTMLWLGLGQG</sequence>
<proteinExistence type="predicted"/>
<organism evidence="1">
    <name type="scientific">Anguilla anguilla</name>
    <name type="common">European freshwater eel</name>
    <name type="synonym">Muraena anguilla</name>
    <dbReference type="NCBI Taxonomy" id="7936"/>
    <lineage>
        <taxon>Eukaryota</taxon>
        <taxon>Metazoa</taxon>
        <taxon>Chordata</taxon>
        <taxon>Craniata</taxon>
        <taxon>Vertebrata</taxon>
        <taxon>Euteleostomi</taxon>
        <taxon>Actinopterygii</taxon>
        <taxon>Neopterygii</taxon>
        <taxon>Teleostei</taxon>
        <taxon>Anguilliformes</taxon>
        <taxon>Anguillidae</taxon>
        <taxon>Anguilla</taxon>
    </lineage>
</organism>
<protein>
    <submittedName>
        <fullName evidence="1">Uncharacterized protein</fullName>
    </submittedName>
</protein>
<name>A0A0E9V802_ANGAN</name>
<reference evidence="1" key="1">
    <citation type="submission" date="2014-11" db="EMBL/GenBank/DDBJ databases">
        <authorList>
            <person name="Amaro Gonzalez C."/>
        </authorList>
    </citation>
    <scope>NUCLEOTIDE SEQUENCE</scope>
</reference>
<evidence type="ECO:0000313" key="1">
    <source>
        <dbReference type="EMBL" id="JAH74141.1"/>
    </source>
</evidence>